<feature type="signal peptide" evidence="1">
    <location>
        <begin position="1"/>
        <end position="20"/>
    </location>
</feature>
<feature type="chain" id="PRO_5036229242" evidence="1">
    <location>
        <begin position="21"/>
        <end position="154"/>
    </location>
</feature>
<name>A0A815XFW7_9BILA</name>
<organism evidence="2 4">
    <name type="scientific">Didymodactylos carnosus</name>
    <dbReference type="NCBI Taxonomy" id="1234261"/>
    <lineage>
        <taxon>Eukaryota</taxon>
        <taxon>Metazoa</taxon>
        <taxon>Spiralia</taxon>
        <taxon>Gnathifera</taxon>
        <taxon>Rotifera</taxon>
        <taxon>Eurotatoria</taxon>
        <taxon>Bdelloidea</taxon>
        <taxon>Philodinida</taxon>
        <taxon>Philodinidae</taxon>
        <taxon>Didymodactylos</taxon>
    </lineage>
</organism>
<dbReference type="Proteomes" id="UP000663829">
    <property type="component" value="Unassembled WGS sequence"/>
</dbReference>
<evidence type="ECO:0000313" key="3">
    <source>
        <dbReference type="EMBL" id="CAF4418467.1"/>
    </source>
</evidence>
<dbReference type="EMBL" id="CAJOBC010093619">
    <property type="protein sequence ID" value="CAF4418467.1"/>
    <property type="molecule type" value="Genomic_DNA"/>
</dbReference>
<evidence type="ECO:0000313" key="4">
    <source>
        <dbReference type="Proteomes" id="UP000663829"/>
    </source>
</evidence>
<protein>
    <submittedName>
        <fullName evidence="2">Uncharacterized protein</fullName>
    </submittedName>
</protein>
<gene>
    <name evidence="2" type="ORF">GPM918_LOCUS39552</name>
    <name evidence="3" type="ORF">SRO942_LOCUS40433</name>
</gene>
<accession>A0A815XFW7</accession>
<dbReference type="OrthoDB" id="10025524at2759"/>
<dbReference type="AlphaFoldDB" id="A0A815XFW7"/>
<evidence type="ECO:0000313" key="2">
    <source>
        <dbReference type="EMBL" id="CAF1557250.1"/>
    </source>
</evidence>
<proteinExistence type="predicted"/>
<comment type="caution">
    <text evidence="2">The sequence shown here is derived from an EMBL/GenBank/DDBJ whole genome shotgun (WGS) entry which is preliminary data.</text>
</comment>
<dbReference type="EMBL" id="CAJNOQ010027899">
    <property type="protein sequence ID" value="CAF1557250.1"/>
    <property type="molecule type" value="Genomic_DNA"/>
</dbReference>
<dbReference type="Proteomes" id="UP000681722">
    <property type="component" value="Unassembled WGS sequence"/>
</dbReference>
<sequence length="154" mass="17465">MVDAIIHVVGALCQCGLLVAEVIDVSKRNSTTDSTISSTRYHRATLTTTSDQIFGKEVERLVNIAFSTGQTFPTMMKTYLEVVSYIKKELAQHYSNEQFIVVIGRNSFDFQIDYAQYMAVVEQKDYKVLVYSIKENLSTKTDTHEADSETSINW</sequence>
<evidence type="ECO:0000256" key="1">
    <source>
        <dbReference type="SAM" id="SignalP"/>
    </source>
</evidence>
<keyword evidence="1" id="KW-0732">Signal</keyword>
<keyword evidence="4" id="KW-1185">Reference proteome</keyword>
<reference evidence="2" key="1">
    <citation type="submission" date="2021-02" db="EMBL/GenBank/DDBJ databases">
        <authorList>
            <person name="Nowell W R."/>
        </authorList>
    </citation>
    <scope>NUCLEOTIDE SEQUENCE</scope>
</reference>